<dbReference type="OMA" id="QMQYRPS"/>
<dbReference type="AlphaFoldDB" id="G3AJN6"/>
<keyword evidence="3" id="KW-1185">Reference proteome</keyword>
<feature type="chain" id="PRO_5003442555" evidence="1">
    <location>
        <begin position="19"/>
        <end position="262"/>
    </location>
</feature>
<evidence type="ECO:0000313" key="3">
    <source>
        <dbReference type="Proteomes" id="UP000000709"/>
    </source>
</evidence>
<dbReference type="InParanoid" id="G3AJN6"/>
<dbReference type="KEGG" id="spaa:SPAPADRAFT_59326"/>
<dbReference type="EMBL" id="GL996500">
    <property type="protein sequence ID" value="EGW33937.1"/>
    <property type="molecule type" value="Genomic_DNA"/>
</dbReference>
<dbReference type="RefSeq" id="XP_007373521.1">
    <property type="nucleotide sequence ID" value="XM_007373459.1"/>
</dbReference>
<dbReference type="HOGENOM" id="CLU_937227_0_0_1"/>
<organism evidence="3">
    <name type="scientific">Spathaspora passalidarum (strain NRRL Y-27907 / 11-Y1)</name>
    <dbReference type="NCBI Taxonomy" id="619300"/>
    <lineage>
        <taxon>Eukaryota</taxon>
        <taxon>Fungi</taxon>
        <taxon>Dikarya</taxon>
        <taxon>Ascomycota</taxon>
        <taxon>Saccharomycotina</taxon>
        <taxon>Pichiomycetes</taxon>
        <taxon>Debaryomycetaceae</taxon>
        <taxon>Spathaspora</taxon>
    </lineage>
</organism>
<evidence type="ECO:0000313" key="2">
    <source>
        <dbReference type="EMBL" id="EGW33937.1"/>
    </source>
</evidence>
<keyword evidence="1" id="KW-0732">Signal</keyword>
<name>G3AJN6_SPAPN</name>
<sequence>MLVCSFMLFARLLSYSYGQIYNLPQENTNLLSQPPEFIDLGAKLKLPEIPKSPIIYSVKSLDELETKHIEMLSNTNNTFFLKDSNSSLYYDPLIKMWTGLKQEDPNYVPEKQYSDWLPVSSCLDSRMGSGGVILRSIKVAFEATMEFENELQFQTSPIGLELGVQAATGFKVGAQVETTLLFSCSLNEGEIGQMQYRPSYIIAPRMLRTIYKLKGKKLTPYKVKLLKKFKVLLLETPEHRCWVTDDPENIPCKRSIFKSSIV</sequence>
<protein>
    <submittedName>
        <fullName evidence="2">Uncharacterized protein</fullName>
    </submittedName>
</protein>
<dbReference type="OrthoDB" id="4020698at2759"/>
<dbReference type="Proteomes" id="UP000000709">
    <property type="component" value="Unassembled WGS sequence"/>
</dbReference>
<dbReference type="GeneID" id="18872868"/>
<dbReference type="eggNOG" id="ENOG502RQC1">
    <property type="taxonomic scope" value="Eukaryota"/>
</dbReference>
<gene>
    <name evidence="2" type="ORF">SPAPADRAFT_59326</name>
</gene>
<proteinExistence type="predicted"/>
<evidence type="ECO:0000256" key="1">
    <source>
        <dbReference type="SAM" id="SignalP"/>
    </source>
</evidence>
<accession>G3AJN6</accession>
<feature type="signal peptide" evidence="1">
    <location>
        <begin position="1"/>
        <end position="18"/>
    </location>
</feature>
<reference evidence="2 3" key="1">
    <citation type="journal article" date="2011" name="Proc. Natl. Acad. Sci. U.S.A.">
        <title>Comparative genomics of xylose-fermenting fungi for enhanced biofuel production.</title>
        <authorList>
            <person name="Wohlbach D.J."/>
            <person name="Kuo A."/>
            <person name="Sato T.K."/>
            <person name="Potts K.M."/>
            <person name="Salamov A.A."/>
            <person name="LaButti K.M."/>
            <person name="Sun H."/>
            <person name="Clum A."/>
            <person name="Pangilinan J.L."/>
            <person name="Lindquist E.A."/>
            <person name="Lucas S."/>
            <person name="Lapidus A."/>
            <person name="Jin M."/>
            <person name="Gunawan C."/>
            <person name="Balan V."/>
            <person name="Dale B.E."/>
            <person name="Jeffries T.W."/>
            <person name="Zinkel R."/>
            <person name="Barry K.W."/>
            <person name="Grigoriev I.V."/>
            <person name="Gasch A.P."/>
        </authorList>
    </citation>
    <scope>NUCLEOTIDE SEQUENCE [LARGE SCALE GENOMIC DNA]</scope>
    <source>
        <strain evidence="3">NRRL Y-27907 / 11-Y1</strain>
    </source>
</reference>